<dbReference type="HOGENOM" id="CLU_075843_1_0_5"/>
<sequence length="215" mass="23066">MPKRLAPARRHDFAECSRFPLGPIALHPLRAQQGGVSHAAIPSAPLIVTAELPPPIQRWASALRAAHFPPERNFLQAHVTLFHALPVVLLEEARALLSGLAAGHAPVEARLVGIMDLGGGTALRLESPGMLALRERIADHFHGMLTAQDSHAPRLHVTVQNKVARADAIALQQRLSGEIARQSFAFTGLALHHYAGGPWTPAGGWAFRGKVRVGS</sequence>
<dbReference type="SUPFAM" id="SSF55144">
    <property type="entry name" value="LigT-like"/>
    <property type="match status" value="1"/>
</dbReference>
<dbReference type="Proteomes" id="UP000009134">
    <property type="component" value="Chromosome"/>
</dbReference>
<dbReference type="eggNOG" id="COG1514">
    <property type="taxonomic scope" value="Bacteria"/>
</dbReference>
<proteinExistence type="predicted"/>
<dbReference type="Gene3D" id="3.90.1140.10">
    <property type="entry name" value="Cyclic phosphodiesterase"/>
    <property type="match status" value="1"/>
</dbReference>
<evidence type="ECO:0000313" key="1">
    <source>
        <dbReference type="EMBL" id="ABD25786.1"/>
    </source>
</evidence>
<dbReference type="AlphaFoldDB" id="Q2G8N7"/>
<name>Q2G8N7_NOVAD</name>
<evidence type="ECO:0000313" key="2">
    <source>
        <dbReference type="Proteomes" id="UP000009134"/>
    </source>
</evidence>
<protein>
    <recommendedName>
        <fullName evidence="3">2',5' RNA ligase</fullName>
    </recommendedName>
</protein>
<dbReference type="Pfam" id="PF13563">
    <property type="entry name" value="2_5_RNA_ligase2"/>
    <property type="match status" value="1"/>
</dbReference>
<gene>
    <name evidence="1" type="ordered locus">Saro_1342</name>
</gene>
<dbReference type="EMBL" id="CP000248">
    <property type="protein sequence ID" value="ABD25786.1"/>
    <property type="molecule type" value="Genomic_DNA"/>
</dbReference>
<dbReference type="DNASU" id="3917792"/>
<dbReference type="STRING" id="279238.Saro_1342"/>
<keyword evidence="2" id="KW-1185">Reference proteome</keyword>
<organism evidence="1 2">
    <name type="scientific">Novosphingobium aromaticivorans (strain ATCC 700278 / DSM 12444 / CCUG 56034 / CIP 105152 / NBRC 16084 / F199)</name>
    <dbReference type="NCBI Taxonomy" id="279238"/>
    <lineage>
        <taxon>Bacteria</taxon>
        <taxon>Pseudomonadati</taxon>
        <taxon>Pseudomonadota</taxon>
        <taxon>Alphaproteobacteria</taxon>
        <taxon>Sphingomonadales</taxon>
        <taxon>Sphingomonadaceae</taxon>
        <taxon>Novosphingobium</taxon>
    </lineage>
</organism>
<dbReference type="InterPro" id="IPR009097">
    <property type="entry name" value="Cyclic_Pdiesterase"/>
</dbReference>
<reference evidence="2" key="1">
    <citation type="submission" date="2006-01" db="EMBL/GenBank/DDBJ databases">
        <title>Complete sequence of Novosphingobium aromaticivorans DSM 12444.</title>
        <authorList>
            <consortium name="US DOE Joint Genome Institute"/>
            <person name="Copeland A."/>
            <person name="Lucas S."/>
            <person name="Lapidus A."/>
            <person name="Barry K."/>
            <person name="Detter J.C."/>
            <person name="Glavina T."/>
            <person name="Hammon N."/>
            <person name="Israni S."/>
            <person name="Pitluck S."/>
            <person name="Chain P."/>
            <person name="Malfatti S."/>
            <person name="Shin M."/>
            <person name="Vergez L."/>
            <person name="Schmutz J."/>
            <person name="Larimer F."/>
            <person name="Land M."/>
            <person name="Kyrpides N."/>
            <person name="Ivanova N."/>
            <person name="Fredrickson J."/>
            <person name="Balkwill D."/>
            <person name="Romine M.F."/>
            <person name="Richardson P."/>
        </authorList>
    </citation>
    <scope>NUCLEOTIDE SEQUENCE [LARGE SCALE GENOMIC DNA]</scope>
    <source>
        <strain evidence="2">ATCC 700278 / DSM 12444 / CCUG 56034 / CIP 105152 / NBRC 16084 / F199</strain>
    </source>
</reference>
<dbReference type="KEGG" id="nar:Saro_1342"/>
<accession>Q2G8N7</accession>
<evidence type="ECO:0008006" key="3">
    <source>
        <dbReference type="Google" id="ProtNLM"/>
    </source>
</evidence>